<dbReference type="InterPro" id="IPR000551">
    <property type="entry name" value="MerR-type_HTH_dom"/>
</dbReference>
<evidence type="ECO:0000256" key="1">
    <source>
        <dbReference type="ARBA" id="ARBA00023125"/>
    </source>
</evidence>
<gene>
    <name evidence="3" type="primary">tipA_3</name>
    <name evidence="3" type="ORF">R28058_10551</name>
</gene>
<sequence>MKNNKLLTVGQLAKEMDVTVRTLQYYDKEGLLKPSQKSEGGRRLYTDKDIVKLHQILSLKYLGFSLDKIKDNLFSLDDPIEVAKILEQQGEIIKSQIDKLKSALETTETLHDEVIQIKTVDFSKYADIISLIKQQNENYWVVKLFDDKLSSHMRKRFKDREDDGLNLFNKYSNILDKVVLLKKQGELPNSDKSISVAKEWWDMINEFTEGDMSILPELMKFNENKDGWDTKMASKQRFIDDFIDKALMAYFEKENIIISEMESV</sequence>
<feature type="domain" description="HTH merR-type" evidence="2">
    <location>
        <begin position="6"/>
        <end position="76"/>
    </location>
</feature>
<dbReference type="Gene3D" id="1.10.1660.10">
    <property type="match status" value="1"/>
</dbReference>
<dbReference type="GO" id="GO:0003677">
    <property type="term" value="F:DNA binding"/>
    <property type="evidence" value="ECO:0007669"/>
    <property type="project" value="UniProtKB-KW"/>
</dbReference>
<reference evidence="3 4" key="1">
    <citation type="submission" date="2015-01" db="EMBL/GenBank/DDBJ databases">
        <authorList>
            <person name="Aslett A.Martin."/>
            <person name="De Silva Nishadi"/>
        </authorList>
    </citation>
    <scope>NUCLEOTIDE SEQUENCE [LARGE SCALE GENOMIC DNA]</scope>
    <source>
        <strain evidence="3 4">R28058</strain>
    </source>
</reference>
<dbReference type="PANTHER" id="PTHR30204:SF96">
    <property type="entry name" value="CHROMOSOME-ANCHORING PROTEIN RACA"/>
    <property type="match status" value="1"/>
</dbReference>
<evidence type="ECO:0000259" key="2">
    <source>
        <dbReference type="PROSITE" id="PS50937"/>
    </source>
</evidence>
<organism evidence="3 4">
    <name type="scientific">Paraclostridium sordellii</name>
    <name type="common">Clostridium sordellii</name>
    <dbReference type="NCBI Taxonomy" id="1505"/>
    <lineage>
        <taxon>Bacteria</taxon>
        <taxon>Bacillati</taxon>
        <taxon>Bacillota</taxon>
        <taxon>Clostridia</taxon>
        <taxon>Peptostreptococcales</taxon>
        <taxon>Peptostreptococcaceae</taxon>
        <taxon>Paraclostridium</taxon>
    </lineage>
</organism>
<dbReference type="PRINTS" id="PR00040">
    <property type="entry name" value="HTHMERR"/>
</dbReference>
<dbReference type="RefSeq" id="WP_055341693.1">
    <property type="nucleotide sequence ID" value="NZ_CDNI01000003.1"/>
</dbReference>
<dbReference type="CDD" id="cd01106">
    <property type="entry name" value="HTH_TipAL-Mta"/>
    <property type="match status" value="1"/>
</dbReference>
<dbReference type="InterPro" id="IPR047057">
    <property type="entry name" value="MerR_fam"/>
</dbReference>
<evidence type="ECO:0000313" key="4">
    <source>
        <dbReference type="Proteomes" id="UP000049127"/>
    </source>
</evidence>
<dbReference type="PANTHER" id="PTHR30204">
    <property type="entry name" value="REDOX-CYCLING DRUG-SENSING TRANSCRIPTIONAL ACTIVATOR SOXR"/>
    <property type="match status" value="1"/>
</dbReference>
<name>A0A0C7QRP6_PARSO</name>
<protein>
    <submittedName>
        <fullName evidence="3">MerR family transcriptional regulator</fullName>
    </submittedName>
</protein>
<dbReference type="SUPFAM" id="SSF46955">
    <property type="entry name" value="Putative DNA-binding domain"/>
    <property type="match status" value="1"/>
</dbReference>
<proteinExistence type="predicted"/>
<evidence type="ECO:0000313" key="3">
    <source>
        <dbReference type="EMBL" id="CEQ03322.1"/>
    </source>
</evidence>
<dbReference type="InterPro" id="IPR009061">
    <property type="entry name" value="DNA-bd_dom_put_sf"/>
</dbReference>
<accession>A0A0C7QRP6</accession>
<dbReference type="GO" id="GO:0003700">
    <property type="term" value="F:DNA-binding transcription factor activity"/>
    <property type="evidence" value="ECO:0007669"/>
    <property type="project" value="InterPro"/>
</dbReference>
<dbReference type="Pfam" id="PF13411">
    <property type="entry name" value="MerR_1"/>
    <property type="match status" value="1"/>
</dbReference>
<dbReference type="OrthoDB" id="9814833at2"/>
<dbReference type="SMART" id="SM00422">
    <property type="entry name" value="HTH_MERR"/>
    <property type="match status" value="1"/>
</dbReference>
<dbReference type="PROSITE" id="PS50937">
    <property type="entry name" value="HTH_MERR_2"/>
    <property type="match status" value="1"/>
</dbReference>
<dbReference type="Proteomes" id="UP000049127">
    <property type="component" value="Unassembled WGS sequence"/>
</dbReference>
<dbReference type="AlphaFoldDB" id="A0A0C7QRP6"/>
<keyword evidence="1" id="KW-0238">DNA-binding</keyword>
<dbReference type="EMBL" id="CEKZ01000003">
    <property type="protein sequence ID" value="CEQ03322.1"/>
    <property type="molecule type" value="Genomic_DNA"/>
</dbReference>